<proteinExistence type="inferred from homology"/>
<dbReference type="EC" id="2.7.1.180" evidence="1 10"/>
<evidence type="ECO:0000313" key="13">
    <source>
        <dbReference type="Proteomes" id="UP000243887"/>
    </source>
</evidence>
<keyword evidence="6 10" id="KW-0274">FAD</keyword>
<keyword evidence="4 10" id="KW-0808">Transferase</keyword>
<name>A0A1I3PC19_9FLAO</name>
<dbReference type="Gene3D" id="3.10.520.10">
    <property type="entry name" value="ApbE-like domains"/>
    <property type="match status" value="1"/>
</dbReference>
<comment type="similarity">
    <text evidence="10">Belongs to the ApbE family.</text>
</comment>
<dbReference type="SUPFAM" id="SSF143631">
    <property type="entry name" value="ApbE-like"/>
    <property type="match status" value="1"/>
</dbReference>
<dbReference type="Proteomes" id="UP000243887">
    <property type="component" value="Unassembled WGS sequence"/>
</dbReference>
<reference evidence="13" key="1">
    <citation type="submission" date="2016-10" db="EMBL/GenBank/DDBJ databases">
        <authorList>
            <person name="Varghese N."/>
            <person name="Submissions S."/>
        </authorList>
    </citation>
    <scope>NUCLEOTIDE SEQUENCE [LARGE SCALE GENOMIC DNA]</scope>
    <source>
        <strain evidence="13">DSM 26542</strain>
    </source>
</reference>
<keyword evidence="13" id="KW-1185">Reference proteome</keyword>
<evidence type="ECO:0000256" key="5">
    <source>
        <dbReference type="ARBA" id="ARBA00022723"/>
    </source>
</evidence>
<comment type="catalytic activity">
    <reaction evidence="9 10">
        <text>L-threonyl-[protein] + FAD = FMN-L-threonyl-[protein] + AMP + H(+)</text>
        <dbReference type="Rhea" id="RHEA:36847"/>
        <dbReference type="Rhea" id="RHEA-COMP:11060"/>
        <dbReference type="Rhea" id="RHEA-COMP:11061"/>
        <dbReference type="ChEBI" id="CHEBI:15378"/>
        <dbReference type="ChEBI" id="CHEBI:30013"/>
        <dbReference type="ChEBI" id="CHEBI:57692"/>
        <dbReference type="ChEBI" id="CHEBI:74257"/>
        <dbReference type="ChEBI" id="CHEBI:456215"/>
        <dbReference type="EC" id="2.7.1.180"/>
    </reaction>
</comment>
<dbReference type="GO" id="GO:0046872">
    <property type="term" value="F:metal ion binding"/>
    <property type="evidence" value="ECO:0007669"/>
    <property type="project" value="UniProtKB-UniRule"/>
</dbReference>
<accession>A0A1I3PC19</accession>
<protein>
    <recommendedName>
        <fullName evidence="2 10">FAD:protein FMN transferase</fullName>
        <ecNumber evidence="1 10">2.7.1.180</ecNumber>
    </recommendedName>
    <alternativeName>
        <fullName evidence="8 10">Flavin transferase</fullName>
    </alternativeName>
</protein>
<evidence type="ECO:0000256" key="8">
    <source>
        <dbReference type="ARBA" id="ARBA00031306"/>
    </source>
</evidence>
<dbReference type="PANTHER" id="PTHR30040:SF2">
    <property type="entry name" value="FAD:PROTEIN FMN TRANSFERASE"/>
    <property type="match status" value="1"/>
</dbReference>
<gene>
    <name evidence="12" type="ORF">SAMN04487893_10449</name>
</gene>
<keyword evidence="5 10" id="KW-0479">Metal-binding</keyword>
<feature type="binding site" evidence="11">
    <location>
        <position position="259"/>
    </location>
    <ligand>
        <name>Mg(2+)</name>
        <dbReference type="ChEBI" id="CHEBI:18420"/>
    </ligand>
</feature>
<evidence type="ECO:0000256" key="11">
    <source>
        <dbReference type="PIRSR" id="PIRSR006268-2"/>
    </source>
</evidence>
<dbReference type="InterPro" id="IPR024932">
    <property type="entry name" value="ApbE"/>
</dbReference>
<dbReference type="PANTHER" id="PTHR30040">
    <property type="entry name" value="THIAMINE BIOSYNTHESIS LIPOPROTEIN APBE"/>
    <property type="match status" value="1"/>
</dbReference>
<evidence type="ECO:0000256" key="7">
    <source>
        <dbReference type="ARBA" id="ARBA00022842"/>
    </source>
</evidence>
<evidence type="ECO:0000256" key="2">
    <source>
        <dbReference type="ARBA" id="ARBA00016337"/>
    </source>
</evidence>
<dbReference type="InterPro" id="IPR003374">
    <property type="entry name" value="ApbE-like_sf"/>
</dbReference>
<evidence type="ECO:0000256" key="4">
    <source>
        <dbReference type="ARBA" id="ARBA00022679"/>
    </source>
</evidence>
<feature type="binding site" evidence="11">
    <location>
        <position position="263"/>
    </location>
    <ligand>
        <name>Mg(2+)</name>
        <dbReference type="ChEBI" id="CHEBI:18420"/>
    </ligand>
</feature>
<evidence type="ECO:0000256" key="6">
    <source>
        <dbReference type="ARBA" id="ARBA00022827"/>
    </source>
</evidence>
<organism evidence="12 13">
    <name type="scientific">Myroides guanonis</name>
    <dbReference type="NCBI Taxonomy" id="1150112"/>
    <lineage>
        <taxon>Bacteria</taxon>
        <taxon>Pseudomonadati</taxon>
        <taxon>Bacteroidota</taxon>
        <taxon>Flavobacteriia</taxon>
        <taxon>Flavobacteriales</taxon>
        <taxon>Flavobacteriaceae</taxon>
        <taxon>Myroides</taxon>
    </lineage>
</organism>
<comment type="cofactor">
    <cofactor evidence="11">
        <name>Mg(2+)</name>
        <dbReference type="ChEBI" id="CHEBI:18420"/>
    </cofactor>
    <cofactor evidence="11">
        <name>Mn(2+)</name>
        <dbReference type="ChEBI" id="CHEBI:29035"/>
    </cofactor>
    <text evidence="11">Magnesium. Can also use manganese.</text>
</comment>
<dbReference type="PIRSF" id="PIRSF006268">
    <property type="entry name" value="ApbE"/>
    <property type="match status" value="1"/>
</dbReference>
<dbReference type="GO" id="GO:0016740">
    <property type="term" value="F:transferase activity"/>
    <property type="evidence" value="ECO:0007669"/>
    <property type="project" value="UniProtKB-UniRule"/>
</dbReference>
<dbReference type="STRING" id="1150112.SAMN04487893_10449"/>
<evidence type="ECO:0000256" key="9">
    <source>
        <dbReference type="ARBA" id="ARBA00048540"/>
    </source>
</evidence>
<keyword evidence="12" id="KW-0449">Lipoprotein</keyword>
<dbReference type="Pfam" id="PF02424">
    <property type="entry name" value="ApbE"/>
    <property type="match status" value="1"/>
</dbReference>
<keyword evidence="3 10" id="KW-0285">Flavoprotein</keyword>
<feature type="binding site" evidence="11">
    <location>
        <position position="150"/>
    </location>
    <ligand>
        <name>Mg(2+)</name>
        <dbReference type="ChEBI" id="CHEBI:18420"/>
    </ligand>
</feature>
<dbReference type="AlphaFoldDB" id="A0A1I3PC19"/>
<evidence type="ECO:0000256" key="1">
    <source>
        <dbReference type="ARBA" id="ARBA00011955"/>
    </source>
</evidence>
<evidence type="ECO:0000256" key="3">
    <source>
        <dbReference type="ARBA" id="ARBA00022630"/>
    </source>
</evidence>
<sequence>MPQIVSKEYFAQTRFLFHCHFKVKIPRDYGEDLLNACFEIAEDIDLRYNSYQPDSFFSLINRNAGNWVDVDEDCVSLLKSLKLVSDLTAGCYDITCMPLIKLWGFYRKDNLTLPSFSDVQEVLKLVDYRKIEIDGCRVRIGVNQEIITGSFIKAFAVDKVIAFLKESGVTDAIVNAGGSSMRALNDVSHASWKINFSHPISNISERLTIQNESFSLSGKSNNHLIIRDKIYGHILNSNTGFPSATEQVGVVTSSAFLSDVLSTALHTVDSVDFVSVVESLSSHINFNYFRVEGDGRKFSDICF</sequence>
<evidence type="ECO:0000256" key="10">
    <source>
        <dbReference type="PIRNR" id="PIRNR006268"/>
    </source>
</evidence>
<keyword evidence="7 10" id="KW-0460">Magnesium</keyword>
<evidence type="ECO:0000313" key="12">
    <source>
        <dbReference type="EMBL" id="SFJ18586.1"/>
    </source>
</evidence>
<dbReference type="EMBL" id="FORU01000004">
    <property type="protein sequence ID" value="SFJ18586.1"/>
    <property type="molecule type" value="Genomic_DNA"/>
</dbReference>